<dbReference type="GO" id="GO:0007166">
    <property type="term" value="P:cell surface receptor signaling pathway"/>
    <property type="evidence" value="ECO:0007669"/>
    <property type="project" value="InterPro"/>
</dbReference>
<accession>A0A397VYR0</accession>
<dbReference type="InterPro" id="IPR000719">
    <property type="entry name" value="Prot_kinase_dom"/>
</dbReference>
<feature type="domain" description="Protein kinase" evidence="1">
    <location>
        <begin position="248"/>
        <end position="525"/>
    </location>
</feature>
<dbReference type="InterPro" id="IPR006597">
    <property type="entry name" value="Sel1-like"/>
</dbReference>
<dbReference type="GO" id="GO:0005524">
    <property type="term" value="F:ATP binding"/>
    <property type="evidence" value="ECO:0007669"/>
    <property type="project" value="InterPro"/>
</dbReference>
<comment type="caution">
    <text evidence="2">The sequence shown here is derived from an EMBL/GenBank/DDBJ whole genome shotgun (WGS) entry which is preliminary data.</text>
</comment>
<evidence type="ECO:0000259" key="1">
    <source>
        <dbReference type="PROSITE" id="PS50011"/>
    </source>
</evidence>
<dbReference type="EMBL" id="QKWP01000090">
    <property type="protein sequence ID" value="RIB27700.1"/>
    <property type="molecule type" value="Genomic_DNA"/>
</dbReference>
<dbReference type="SUPFAM" id="SSF56112">
    <property type="entry name" value="Protein kinase-like (PK-like)"/>
    <property type="match status" value="1"/>
</dbReference>
<reference evidence="2 3" key="1">
    <citation type="submission" date="2018-06" db="EMBL/GenBank/DDBJ databases">
        <title>Comparative genomics reveals the genomic features of Rhizophagus irregularis, R. cerebriforme, R. diaphanum and Gigaspora rosea, and their symbiotic lifestyle signature.</title>
        <authorList>
            <person name="Morin E."/>
            <person name="San Clemente H."/>
            <person name="Chen E.C.H."/>
            <person name="De La Providencia I."/>
            <person name="Hainaut M."/>
            <person name="Kuo A."/>
            <person name="Kohler A."/>
            <person name="Murat C."/>
            <person name="Tang N."/>
            <person name="Roy S."/>
            <person name="Loubradou J."/>
            <person name="Henrissat B."/>
            <person name="Grigoriev I.V."/>
            <person name="Corradi N."/>
            <person name="Roux C."/>
            <person name="Martin F.M."/>
        </authorList>
    </citation>
    <scope>NUCLEOTIDE SEQUENCE [LARGE SCALE GENOMIC DNA]</scope>
    <source>
        <strain evidence="2 3">DAOM 194757</strain>
    </source>
</reference>
<dbReference type="AlphaFoldDB" id="A0A397VYR0"/>
<dbReference type="PANTHER" id="PTHR23257:SF963">
    <property type="entry name" value="AT08303P"/>
    <property type="match status" value="1"/>
</dbReference>
<protein>
    <submittedName>
        <fullName evidence="2">Kinase-like domain-containing protein</fullName>
    </submittedName>
</protein>
<dbReference type="InterPro" id="IPR036537">
    <property type="entry name" value="Adaptor_Cbl_N_dom_sf"/>
</dbReference>
<dbReference type="PROSITE" id="PS50011">
    <property type="entry name" value="PROTEIN_KINASE_DOM"/>
    <property type="match status" value="1"/>
</dbReference>
<dbReference type="GO" id="GO:0005737">
    <property type="term" value="C:cytoplasm"/>
    <property type="evidence" value="ECO:0007669"/>
    <property type="project" value="TreeGrafter"/>
</dbReference>
<evidence type="ECO:0000313" key="3">
    <source>
        <dbReference type="Proteomes" id="UP000266673"/>
    </source>
</evidence>
<dbReference type="InterPro" id="IPR008266">
    <property type="entry name" value="Tyr_kinase_AS"/>
</dbReference>
<dbReference type="GO" id="GO:0004672">
    <property type="term" value="F:protein kinase activity"/>
    <property type="evidence" value="ECO:0007669"/>
    <property type="project" value="InterPro"/>
</dbReference>
<dbReference type="CDD" id="cd21037">
    <property type="entry name" value="MLKL_NTD"/>
    <property type="match status" value="1"/>
</dbReference>
<organism evidence="2 3">
    <name type="scientific">Gigaspora rosea</name>
    <dbReference type="NCBI Taxonomy" id="44941"/>
    <lineage>
        <taxon>Eukaryota</taxon>
        <taxon>Fungi</taxon>
        <taxon>Fungi incertae sedis</taxon>
        <taxon>Mucoromycota</taxon>
        <taxon>Glomeromycotina</taxon>
        <taxon>Glomeromycetes</taxon>
        <taxon>Diversisporales</taxon>
        <taxon>Gigasporaceae</taxon>
        <taxon>Gigaspora</taxon>
    </lineage>
</organism>
<dbReference type="InterPro" id="IPR011009">
    <property type="entry name" value="Kinase-like_dom_sf"/>
</dbReference>
<sequence>MSEDFEVGGVGAAANQVSSAISAFAAFLPWFDAVNKVVEEILNVYDAAEYNKRTCRVLVDRVENVATAIRKLNRRKEEEKEKFHDCDYLKTFIKLHKVLKNIKEFINNVSQLKGLSKFLYAKDIKSKCLALIDELETTCKDLQFGIMISLEDRNLEEKSLSEDVIKMTEFLKTIEGGVTDANNQLKESHEAICHVNAGVEKVQEDTDEIKIKLNAIFEEVIEIKKKVYKREISLGAPHIDMNLLKEVNERLSSLSSTESRKIFKRLFNGIEVACKRITVPNDDEKWKMTKNRFAILNRLQQSDKIIKFYGFAKYDNGEFLIVFEWAKFGNLRELYERDQLSWKNKIKIAHDVCCGLIFLQGCDIFHHDVRCENVMITGNNGYNAKLANFDLSRQRNENSIKIVSISEIIPWLAPEKMGSDSNTNNASNKKENPYTFKCEVFSYGMLLWELAFQQVPYKSMDTMIICEHVKAGKREHLNFTGKFAGPRDVINGYSRIIKSAWAHEPPERPSINVFNYELNRLSELIFAAENPNHNDAVYEDVTDDEGCPTVGDDYPPLIPPLEDGLRAHRDKSKREKAWECFEIHAELGDPVAKYWKGYYLKEGYYKGVKDPAEAVKLFKEAADENVPDAQLHYAFAMLEANNVKEFLAYLNKAVINGNPSALFNYGDLFLNGKLGIKKDEEKGIRYLKMAAVKGQPKALEELKKRKIGL</sequence>
<dbReference type="PROSITE" id="PS00109">
    <property type="entry name" value="PROTEIN_KINASE_TYR"/>
    <property type="match status" value="1"/>
</dbReference>
<dbReference type="Pfam" id="PF07714">
    <property type="entry name" value="PK_Tyr_Ser-Thr"/>
    <property type="match status" value="1"/>
</dbReference>
<dbReference type="InterPro" id="IPR050167">
    <property type="entry name" value="Ser_Thr_protein_kinase"/>
</dbReference>
<dbReference type="Pfam" id="PF22215">
    <property type="entry name" value="MLKL_N"/>
    <property type="match status" value="1"/>
</dbReference>
<dbReference type="InterPro" id="IPR059179">
    <property type="entry name" value="MLKL-like_MCAfunc"/>
</dbReference>
<proteinExistence type="predicted"/>
<dbReference type="OrthoDB" id="4062651at2759"/>
<keyword evidence="2" id="KW-0808">Transferase</keyword>
<dbReference type="Pfam" id="PF08238">
    <property type="entry name" value="Sel1"/>
    <property type="match status" value="2"/>
</dbReference>
<name>A0A397VYR0_9GLOM</name>
<dbReference type="PANTHER" id="PTHR23257">
    <property type="entry name" value="SERINE-THREONINE PROTEIN KINASE"/>
    <property type="match status" value="1"/>
</dbReference>
<dbReference type="InterPro" id="IPR001245">
    <property type="entry name" value="Ser-Thr/Tyr_kinase_cat_dom"/>
</dbReference>
<dbReference type="STRING" id="44941.A0A397VYR0"/>
<dbReference type="SMART" id="SM00671">
    <property type="entry name" value="SEL1"/>
    <property type="match status" value="2"/>
</dbReference>
<dbReference type="Gene3D" id="1.20.930.20">
    <property type="entry name" value="Adaptor protein Cbl, N-terminal domain"/>
    <property type="match status" value="1"/>
</dbReference>
<dbReference type="InterPro" id="IPR054000">
    <property type="entry name" value="MLKL_N"/>
</dbReference>
<dbReference type="Gene3D" id="1.25.40.10">
    <property type="entry name" value="Tetratricopeptide repeat domain"/>
    <property type="match status" value="1"/>
</dbReference>
<keyword evidence="3" id="KW-1185">Reference proteome</keyword>
<evidence type="ECO:0000313" key="2">
    <source>
        <dbReference type="EMBL" id="RIB27700.1"/>
    </source>
</evidence>
<dbReference type="InterPro" id="IPR011990">
    <property type="entry name" value="TPR-like_helical_dom_sf"/>
</dbReference>
<dbReference type="Proteomes" id="UP000266673">
    <property type="component" value="Unassembled WGS sequence"/>
</dbReference>
<gene>
    <name evidence="2" type="ORF">C2G38_2239948</name>
</gene>
<dbReference type="SUPFAM" id="SSF81901">
    <property type="entry name" value="HCP-like"/>
    <property type="match status" value="1"/>
</dbReference>
<dbReference type="Gene3D" id="1.10.510.10">
    <property type="entry name" value="Transferase(Phosphotransferase) domain 1"/>
    <property type="match status" value="1"/>
</dbReference>
<keyword evidence="2" id="KW-0418">Kinase</keyword>